<comment type="similarity">
    <text evidence="6">Belongs to the aldolase class II family. MtnB subfamily.</text>
</comment>
<evidence type="ECO:0000256" key="1">
    <source>
        <dbReference type="ARBA" id="ARBA00022605"/>
    </source>
</evidence>
<comment type="cofactor">
    <cofactor evidence="6">
        <name>Zn(2+)</name>
        <dbReference type="ChEBI" id="CHEBI:29105"/>
    </cofactor>
    <text evidence="6">Binds 1 zinc ion per subunit.</text>
</comment>
<dbReference type="EMBL" id="BMHB01000001">
    <property type="protein sequence ID" value="GGI13805.1"/>
    <property type="molecule type" value="Genomic_DNA"/>
</dbReference>
<feature type="binding site" evidence="6">
    <location>
        <position position="97"/>
    </location>
    <ligand>
        <name>Zn(2+)</name>
        <dbReference type="ChEBI" id="CHEBI:29105"/>
    </ligand>
</feature>
<dbReference type="GO" id="GO:0005737">
    <property type="term" value="C:cytoplasm"/>
    <property type="evidence" value="ECO:0007669"/>
    <property type="project" value="UniProtKB-UniRule"/>
</dbReference>
<name>A0A8J3EW83_9BACI</name>
<dbReference type="Gene3D" id="3.40.225.10">
    <property type="entry name" value="Class II aldolase/adducin N-terminal domain"/>
    <property type="match status" value="1"/>
</dbReference>
<evidence type="ECO:0000313" key="8">
    <source>
        <dbReference type="EMBL" id="GGI13805.1"/>
    </source>
</evidence>
<keyword evidence="1 6" id="KW-0028">Amino-acid biosynthesis</keyword>
<feature type="binding site" evidence="6">
    <location>
        <position position="99"/>
    </location>
    <ligand>
        <name>Zn(2+)</name>
        <dbReference type="ChEBI" id="CHEBI:29105"/>
    </ligand>
</feature>
<dbReference type="HAMAP" id="MF_01677">
    <property type="entry name" value="Salvage_MtnB"/>
    <property type="match status" value="1"/>
</dbReference>
<protein>
    <recommendedName>
        <fullName evidence="6">Methylthioribulose-1-phosphate dehydratase</fullName>
        <shortName evidence="6">MTRu-1-P dehydratase</shortName>
        <ecNumber evidence="6">4.2.1.109</ecNumber>
    </recommendedName>
</protein>
<evidence type="ECO:0000256" key="4">
    <source>
        <dbReference type="ARBA" id="ARBA00023167"/>
    </source>
</evidence>
<dbReference type="InterPro" id="IPR036409">
    <property type="entry name" value="Aldolase_II/adducin_N_sf"/>
</dbReference>
<dbReference type="GO" id="GO:0046570">
    <property type="term" value="F:methylthioribulose 1-phosphate dehydratase activity"/>
    <property type="evidence" value="ECO:0007669"/>
    <property type="project" value="UniProtKB-UniRule"/>
</dbReference>
<organism evidence="8 9">
    <name type="scientific">Gottfriedia solisilvae</name>
    <dbReference type="NCBI Taxonomy" id="1516104"/>
    <lineage>
        <taxon>Bacteria</taxon>
        <taxon>Bacillati</taxon>
        <taxon>Bacillota</taxon>
        <taxon>Bacilli</taxon>
        <taxon>Bacillales</taxon>
        <taxon>Bacillaceae</taxon>
        <taxon>Gottfriedia</taxon>
    </lineage>
</organism>
<dbReference type="InterPro" id="IPR001303">
    <property type="entry name" value="Aldolase_II/adducin_N"/>
</dbReference>
<dbReference type="SMART" id="SM01007">
    <property type="entry name" value="Aldolase_II"/>
    <property type="match status" value="1"/>
</dbReference>
<evidence type="ECO:0000256" key="3">
    <source>
        <dbReference type="ARBA" id="ARBA00022833"/>
    </source>
</evidence>
<dbReference type="GO" id="GO:0019509">
    <property type="term" value="P:L-methionine salvage from methylthioadenosine"/>
    <property type="evidence" value="ECO:0007669"/>
    <property type="project" value="UniProtKB-UniRule"/>
</dbReference>
<evidence type="ECO:0000256" key="2">
    <source>
        <dbReference type="ARBA" id="ARBA00022723"/>
    </source>
</evidence>
<proteinExistence type="inferred from homology"/>
<dbReference type="NCBIfam" id="NF005244">
    <property type="entry name" value="PRK06754.1"/>
    <property type="match status" value="1"/>
</dbReference>
<keyword evidence="4 6" id="KW-0486">Methionine biosynthesis</keyword>
<dbReference type="GO" id="GO:0008270">
    <property type="term" value="F:zinc ion binding"/>
    <property type="evidence" value="ECO:0007669"/>
    <property type="project" value="UniProtKB-UniRule"/>
</dbReference>
<dbReference type="RefSeq" id="WP_087998346.1">
    <property type="nucleotide sequence ID" value="NZ_BMHB01000001.1"/>
</dbReference>
<dbReference type="PANTHER" id="PTHR10640">
    <property type="entry name" value="METHYLTHIORIBULOSE-1-PHOSPHATE DEHYDRATASE"/>
    <property type="match status" value="1"/>
</dbReference>
<evidence type="ECO:0000256" key="6">
    <source>
        <dbReference type="HAMAP-Rule" id="MF_01677"/>
    </source>
</evidence>
<sequence>MKEFFKRYDEIRDIKQTLAKRDWFLGTSGNLSIKVNDAPLNFLVTTSGKDKTKHTYDDFLLLNEFDQSIWDETKKPSAESILHRLIYLHTNATCVLHVHTIANNLITKNFPVQKELSFSGIEIIKALGLWEEDAEITIPIIKNHAHIPTLAEEFLPHIKKDHGAVLIHNHGITVWGTSAFEAKKHLEAYEFLFQYALQGSLNNLFIKN</sequence>
<feature type="domain" description="Class II aldolase/adducin N-terminal" evidence="7">
    <location>
        <begin position="9"/>
        <end position="197"/>
    </location>
</feature>
<comment type="catalytic activity">
    <reaction evidence="6">
        <text>5-(methylsulfanyl)-D-ribulose 1-phosphate = 5-methylsulfanyl-2,3-dioxopentyl phosphate + H2O</text>
        <dbReference type="Rhea" id="RHEA:15549"/>
        <dbReference type="ChEBI" id="CHEBI:15377"/>
        <dbReference type="ChEBI" id="CHEBI:58548"/>
        <dbReference type="ChEBI" id="CHEBI:58828"/>
        <dbReference type="EC" id="4.2.1.109"/>
    </reaction>
</comment>
<dbReference type="Pfam" id="PF00596">
    <property type="entry name" value="Aldolase_II"/>
    <property type="match status" value="1"/>
</dbReference>
<evidence type="ECO:0000313" key="9">
    <source>
        <dbReference type="Proteomes" id="UP000626244"/>
    </source>
</evidence>
<evidence type="ECO:0000256" key="5">
    <source>
        <dbReference type="ARBA" id="ARBA00023239"/>
    </source>
</evidence>
<comment type="subunit">
    <text evidence="6">Homotetramer.</text>
</comment>
<keyword evidence="2 6" id="KW-0479">Metal-binding</keyword>
<dbReference type="PANTHER" id="PTHR10640:SF7">
    <property type="entry name" value="METHYLTHIORIBULOSE-1-PHOSPHATE DEHYDRATASE"/>
    <property type="match status" value="1"/>
</dbReference>
<comment type="pathway">
    <text evidence="6">Amino-acid biosynthesis; L-methionine biosynthesis via salvage pathway; L-methionine from S-methyl-5-thio-alpha-D-ribose 1-phosphate: step 2/6.</text>
</comment>
<dbReference type="AlphaFoldDB" id="A0A8J3EW83"/>
<dbReference type="OrthoDB" id="9805559at2"/>
<dbReference type="EC" id="4.2.1.109" evidence="6"/>
<accession>A0A8J3EW83</accession>
<comment type="caution">
    <text evidence="8">The sequence shown here is derived from an EMBL/GenBank/DDBJ whole genome shotgun (WGS) entry which is preliminary data.</text>
</comment>
<keyword evidence="9" id="KW-1185">Reference proteome</keyword>
<gene>
    <name evidence="6 8" type="primary">mtnB</name>
    <name evidence="8" type="ORF">GCM10007380_19750</name>
</gene>
<comment type="function">
    <text evidence="6">Catalyzes the dehydration of methylthioribulose-1-phosphate (MTRu-1-P) into 2,3-diketo-5-methylthiopentyl-1-phosphate (DK-MTP-1-P).</text>
</comment>
<reference evidence="9" key="1">
    <citation type="journal article" date="2019" name="Int. J. Syst. Evol. Microbiol.">
        <title>The Global Catalogue of Microorganisms (GCM) 10K type strain sequencing project: providing services to taxonomists for standard genome sequencing and annotation.</title>
        <authorList>
            <consortium name="The Broad Institute Genomics Platform"/>
            <consortium name="The Broad Institute Genome Sequencing Center for Infectious Disease"/>
            <person name="Wu L."/>
            <person name="Ma J."/>
        </authorList>
    </citation>
    <scope>NUCLEOTIDE SEQUENCE [LARGE SCALE GENOMIC DNA]</scope>
    <source>
        <strain evidence="9">CGMCC 1.14993</strain>
    </source>
</reference>
<dbReference type="SUPFAM" id="SSF53639">
    <property type="entry name" value="AraD/HMP-PK domain-like"/>
    <property type="match status" value="1"/>
</dbReference>
<keyword evidence="3 6" id="KW-0862">Zinc</keyword>
<dbReference type="Proteomes" id="UP000626244">
    <property type="component" value="Unassembled WGS sequence"/>
</dbReference>
<dbReference type="NCBIfam" id="TIGR03328">
    <property type="entry name" value="salvage_mtnB"/>
    <property type="match status" value="1"/>
</dbReference>
<dbReference type="InterPro" id="IPR017714">
    <property type="entry name" value="MethylthioRu-1-P_deHdtase_MtnB"/>
</dbReference>
<keyword evidence="5 6" id="KW-0456">Lyase</keyword>
<dbReference type="UniPathway" id="UPA00904">
    <property type="reaction ID" value="UER00875"/>
</dbReference>
<evidence type="ECO:0000259" key="7">
    <source>
        <dbReference type="SMART" id="SM01007"/>
    </source>
</evidence>